<dbReference type="GO" id="GO:0000492">
    <property type="term" value="P:box C/D snoRNP assembly"/>
    <property type="evidence" value="ECO:0007669"/>
    <property type="project" value="TreeGrafter"/>
</dbReference>
<dbReference type="GO" id="GO:0003723">
    <property type="term" value="F:RNA binding"/>
    <property type="evidence" value="ECO:0007669"/>
    <property type="project" value="InterPro"/>
</dbReference>
<evidence type="ECO:0000313" key="4">
    <source>
        <dbReference type="EMBL" id="KAK9296962.1"/>
    </source>
</evidence>
<protein>
    <recommendedName>
        <fullName evidence="3">C2H2-type domain-containing protein</fullName>
    </recommendedName>
</protein>
<feature type="region of interest" description="Disordered" evidence="2">
    <location>
        <begin position="201"/>
        <end position="227"/>
    </location>
</feature>
<proteinExistence type="predicted"/>
<evidence type="ECO:0000256" key="2">
    <source>
        <dbReference type="SAM" id="MobiDB-lite"/>
    </source>
</evidence>
<keyword evidence="1" id="KW-0479">Metal-binding</keyword>
<keyword evidence="1" id="KW-0862">Zinc</keyword>
<organism evidence="4 5">
    <name type="scientific">Tetragonisca angustula</name>
    <dbReference type="NCBI Taxonomy" id="166442"/>
    <lineage>
        <taxon>Eukaryota</taxon>
        <taxon>Metazoa</taxon>
        <taxon>Ecdysozoa</taxon>
        <taxon>Arthropoda</taxon>
        <taxon>Hexapoda</taxon>
        <taxon>Insecta</taxon>
        <taxon>Pterygota</taxon>
        <taxon>Neoptera</taxon>
        <taxon>Endopterygota</taxon>
        <taxon>Hymenoptera</taxon>
        <taxon>Apocrita</taxon>
        <taxon>Aculeata</taxon>
        <taxon>Apoidea</taxon>
        <taxon>Anthophila</taxon>
        <taxon>Apidae</taxon>
        <taxon>Tetragonisca</taxon>
    </lineage>
</organism>
<dbReference type="GO" id="GO:0005634">
    <property type="term" value="C:nucleus"/>
    <property type="evidence" value="ECO:0007669"/>
    <property type="project" value="TreeGrafter"/>
</dbReference>
<dbReference type="GO" id="GO:0008270">
    <property type="term" value="F:zinc ion binding"/>
    <property type="evidence" value="ECO:0007669"/>
    <property type="project" value="UniProtKB-KW"/>
</dbReference>
<gene>
    <name evidence="4" type="ORF">QLX08_009158</name>
</gene>
<keyword evidence="1" id="KW-0863">Zinc-finger</keyword>
<dbReference type="EMBL" id="JAWNGG020000199">
    <property type="protein sequence ID" value="KAK9296962.1"/>
    <property type="molecule type" value="Genomic_DNA"/>
</dbReference>
<comment type="caution">
    <text evidence="4">The sequence shown here is derived from an EMBL/GenBank/DDBJ whole genome shotgun (WGS) entry which is preliminary data.</text>
</comment>
<dbReference type="InterPro" id="IPR013087">
    <property type="entry name" value="Znf_C2H2_type"/>
</dbReference>
<feature type="domain" description="C2H2-type" evidence="3">
    <location>
        <begin position="234"/>
        <end position="256"/>
    </location>
</feature>
<dbReference type="PROSITE" id="PS50157">
    <property type="entry name" value="ZINC_FINGER_C2H2_2"/>
    <property type="match status" value="1"/>
</dbReference>
<feature type="compositionally biased region" description="Pro residues" evidence="2">
    <location>
        <begin position="20"/>
        <end position="47"/>
    </location>
</feature>
<dbReference type="AlphaFoldDB" id="A0AAW0ZGU1"/>
<dbReference type="PANTHER" id="PTHR13309">
    <property type="entry name" value="NUCLEAR FRAGILE X MENTAL RETARDATION PROTEIN INTERACTING PROTEIN 1"/>
    <property type="match status" value="1"/>
</dbReference>
<dbReference type="SMART" id="SM00355">
    <property type="entry name" value="ZnF_C2H2"/>
    <property type="match status" value="1"/>
</dbReference>
<keyword evidence="5" id="KW-1185">Reference proteome</keyword>
<dbReference type="InterPro" id="IPR019496">
    <property type="entry name" value="NUFIP1_cons_dom"/>
</dbReference>
<dbReference type="Pfam" id="PF10453">
    <property type="entry name" value="NUFIP1"/>
    <property type="match status" value="1"/>
</dbReference>
<reference evidence="4 5" key="1">
    <citation type="submission" date="2024-05" db="EMBL/GenBank/DDBJ databases">
        <title>The nuclear and mitochondrial genome assemblies of Tetragonisca angustula (Apidae: Meliponini), a tiny yet remarkable pollinator in the Neotropics.</title>
        <authorList>
            <person name="Ferrari R."/>
            <person name="Ricardo P.C."/>
            <person name="Dias F.C."/>
            <person name="Araujo N.S."/>
            <person name="Soares D.O."/>
            <person name="Zhou Q.-S."/>
            <person name="Zhu C.-D."/>
            <person name="Coutinho L."/>
            <person name="Airas M.C."/>
            <person name="Batista T.M."/>
        </authorList>
    </citation>
    <scope>NUCLEOTIDE SEQUENCE [LARGE SCALE GENOMIC DNA]</scope>
    <source>
        <strain evidence="4">ASF017062</strain>
        <tissue evidence="4">Abdomen</tissue>
    </source>
</reference>
<dbReference type="PROSITE" id="PS00028">
    <property type="entry name" value="ZINC_FINGER_C2H2_1"/>
    <property type="match status" value="1"/>
</dbReference>
<dbReference type="PANTHER" id="PTHR13309:SF0">
    <property type="entry name" value="FMR1-INTERACTING PROTEIN NUFIP1"/>
    <property type="match status" value="1"/>
</dbReference>
<sequence length="516" mass="59710">MSPLNRGPLLGPRVIRTPAIIPPPPPRFGGRLPPPGLPPRMPPPPINPVFGPIRQRLPPPPRPGVSRPSGPMPLFGPRVRGMAPMVPPMGLRGVGPRGPLMRPWHRRALPPQILSHMRPRFSIGNGNVKGKAMNNVKKVSKLEELELKKPWMTDEIRSEIQKKNKLYAKAKKNKDAKEWEEFKDLRNKVTRMIRDAKNDYLAKHPEQAHLYPSDEEPYDQRDENYTSSEDNESFYCEMCDKDFSSEDTLSKHKREHKLCEIQKWIMERKRKYPTKNNIELRKAEEMEKIQRGEIIKKQETTKRRRKKFIRSNNRKRTTKREIVKISNNFIEQSEKYRGLYKFSGTLSLKNEELQMEDQFKGEIENDCEKNINCISDEEETDALSKSTIAVCNIPNLVADYGSTSGESDAPEEIPFKKTKLDNDAIEESNVVKEIVEDKEIVVQNNLQLIDTNPISKSKRSSALNQNSKNKEQKITINRKQPYTSQLLQKLLSRSIQHERNLICQCVKYIVDNNFFD</sequence>
<evidence type="ECO:0000256" key="1">
    <source>
        <dbReference type="PROSITE-ProRule" id="PRU00042"/>
    </source>
</evidence>
<dbReference type="Proteomes" id="UP001432146">
    <property type="component" value="Unassembled WGS sequence"/>
</dbReference>
<feature type="region of interest" description="Disordered" evidence="2">
    <location>
        <begin position="17"/>
        <end position="69"/>
    </location>
</feature>
<dbReference type="InterPro" id="IPR039136">
    <property type="entry name" value="NUFIP1-like"/>
</dbReference>
<evidence type="ECO:0000259" key="3">
    <source>
        <dbReference type="PROSITE" id="PS50157"/>
    </source>
</evidence>
<name>A0AAW0ZGU1_9HYME</name>
<evidence type="ECO:0000313" key="5">
    <source>
        <dbReference type="Proteomes" id="UP001432146"/>
    </source>
</evidence>
<accession>A0AAW0ZGU1</accession>